<gene>
    <name evidence="6" type="ORF">BD626DRAFT_574152</name>
</gene>
<dbReference type="AlphaFoldDB" id="A0A550BZ42"/>
<dbReference type="OrthoDB" id="3058842at2759"/>
<dbReference type="Proteomes" id="UP000320762">
    <property type="component" value="Unassembled WGS sequence"/>
</dbReference>
<name>A0A550BZ42_9AGAR</name>
<reference evidence="6 7" key="1">
    <citation type="journal article" date="2019" name="New Phytol.">
        <title>Comparative genomics reveals unique wood-decay strategies and fruiting body development in the Schizophyllaceae.</title>
        <authorList>
            <person name="Almasi E."/>
            <person name="Sahu N."/>
            <person name="Krizsan K."/>
            <person name="Balint B."/>
            <person name="Kovacs G.M."/>
            <person name="Kiss B."/>
            <person name="Cseklye J."/>
            <person name="Drula E."/>
            <person name="Henrissat B."/>
            <person name="Nagy I."/>
            <person name="Chovatia M."/>
            <person name="Adam C."/>
            <person name="LaButti K."/>
            <person name="Lipzen A."/>
            <person name="Riley R."/>
            <person name="Grigoriev I.V."/>
            <person name="Nagy L.G."/>
        </authorList>
    </citation>
    <scope>NUCLEOTIDE SEQUENCE [LARGE SCALE GENOMIC DNA]</scope>
    <source>
        <strain evidence="6 7">NL-1724</strain>
    </source>
</reference>
<dbReference type="GO" id="GO:0008270">
    <property type="term" value="F:zinc ion binding"/>
    <property type="evidence" value="ECO:0007669"/>
    <property type="project" value="UniProtKB-KW"/>
</dbReference>
<proteinExistence type="predicted"/>
<dbReference type="EMBL" id="VDMD01000042">
    <property type="protein sequence ID" value="TRM57821.1"/>
    <property type="molecule type" value="Genomic_DNA"/>
</dbReference>
<dbReference type="InterPro" id="IPR002893">
    <property type="entry name" value="Znf_MYND"/>
</dbReference>
<evidence type="ECO:0000256" key="3">
    <source>
        <dbReference type="ARBA" id="ARBA00022833"/>
    </source>
</evidence>
<protein>
    <recommendedName>
        <fullName evidence="5">MYND-type domain-containing protein</fullName>
    </recommendedName>
</protein>
<dbReference type="PROSITE" id="PS50865">
    <property type="entry name" value="ZF_MYND_2"/>
    <property type="match status" value="1"/>
</dbReference>
<keyword evidence="3" id="KW-0862">Zinc</keyword>
<evidence type="ECO:0000313" key="7">
    <source>
        <dbReference type="Proteomes" id="UP000320762"/>
    </source>
</evidence>
<evidence type="ECO:0000256" key="4">
    <source>
        <dbReference type="PROSITE-ProRule" id="PRU00134"/>
    </source>
</evidence>
<keyword evidence="1" id="KW-0479">Metal-binding</keyword>
<evidence type="ECO:0000259" key="5">
    <source>
        <dbReference type="PROSITE" id="PS50865"/>
    </source>
</evidence>
<keyword evidence="7" id="KW-1185">Reference proteome</keyword>
<sequence>MDEQRRSGQVPASAQVLKVVKIVRDRKTLQNVLRTEPPFTLPYTAFLATPANLGYSKIVCRAIYCVGRLCEYSMVLDKPALCPFDVDFFITIFAWIEYLLPIRDDVDLSPLDAETRIFLTLHFTPGAFTFLEAFASHSTPERVYDVVLDSRQRVTSIVVNTWMHWTKTFDCARAVEDGVVGQTSQSVIFMPLYNAALIRNNIAHAIFIAEILRAVDGHPRRFFRRYAQYIHSFKAFPVFGEDPDFMPRFLVGAGQLALTKELAFGYLPDEVLEAMIASLDHYIEKKCAAVWRGAWEALSTLCLHRVHALPQSVAHGLLLSLARMRREDPRVHSLKAIMDMIPGTIESTRTARGFHETYSHFMRTHASFAFNANEKVVIELFEKRFELLQTTDEAWELVNTCCNASCPMGDTGSGHLRSCLCGEALYCSRACQRRHWHDGGHRNDCPGSSFDKYGTITSRELNRVLTEARSNIELHYPHILAERASDPNAPIHLTMDIREDKENHVLKIEPGIPDGVANTTVVVDFLFRQYGGEHARRFYFVPEGWAGRVRMPYRLLTETFFRE</sequence>
<keyword evidence="2 4" id="KW-0863">Zinc-finger</keyword>
<evidence type="ECO:0000256" key="1">
    <source>
        <dbReference type="ARBA" id="ARBA00022723"/>
    </source>
</evidence>
<evidence type="ECO:0000256" key="2">
    <source>
        <dbReference type="ARBA" id="ARBA00022771"/>
    </source>
</evidence>
<organism evidence="6 7">
    <name type="scientific">Schizophyllum amplum</name>
    <dbReference type="NCBI Taxonomy" id="97359"/>
    <lineage>
        <taxon>Eukaryota</taxon>
        <taxon>Fungi</taxon>
        <taxon>Dikarya</taxon>
        <taxon>Basidiomycota</taxon>
        <taxon>Agaricomycotina</taxon>
        <taxon>Agaricomycetes</taxon>
        <taxon>Agaricomycetidae</taxon>
        <taxon>Agaricales</taxon>
        <taxon>Schizophyllaceae</taxon>
        <taxon>Schizophyllum</taxon>
    </lineage>
</organism>
<comment type="caution">
    <text evidence="6">The sequence shown here is derived from an EMBL/GenBank/DDBJ whole genome shotgun (WGS) entry which is preliminary data.</text>
</comment>
<evidence type="ECO:0000313" key="6">
    <source>
        <dbReference type="EMBL" id="TRM57821.1"/>
    </source>
</evidence>
<feature type="domain" description="MYND-type" evidence="5">
    <location>
        <begin position="403"/>
        <end position="445"/>
    </location>
</feature>
<accession>A0A550BZ42</accession>